<organism evidence="2 3">
    <name type="scientific">Nocardioides flavus</name>
    <name type="common">ex Wang et al. 2016</name>
    <dbReference type="NCBI Taxonomy" id="2058780"/>
    <lineage>
        <taxon>Bacteria</taxon>
        <taxon>Bacillati</taxon>
        <taxon>Actinomycetota</taxon>
        <taxon>Actinomycetes</taxon>
        <taxon>Propionibacteriales</taxon>
        <taxon>Nocardioidaceae</taxon>
        <taxon>Nocardioides</taxon>
    </lineage>
</organism>
<gene>
    <name evidence="2" type="ORF">GCM10011376_25980</name>
</gene>
<evidence type="ECO:0000256" key="1">
    <source>
        <dbReference type="SAM" id="MobiDB-lite"/>
    </source>
</evidence>
<sequence>MRRAGTGPLTLAASWFAEVPGSTLAIPPVSERPLATQAHTEPVSRFCPDLPGPAPRMASWPADS</sequence>
<protein>
    <submittedName>
        <fullName evidence="2">Uncharacterized protein</fullName>
    </submittedName>
</protein>
<reference evidence="3" key="1">
    <citation type="journal article" date="2019" name="Int. J. Syst. Evol. Microbiol.">
        <title>The Global Catalogue of Microorganisms (GCM) 10K type strain sequencing project: providing services to taxonomists for standard genome sequencing and annotation.</title>
        <authorList>
            <consortium name="The Broad Institute Genomics Platform"/>
            <consortium name="The Broad Institute Genome Sequencing Center for Infectious Disease"/>
            <person name="Wu L."/>
            <person name="Ma J."/>
        </authorList>
    </citation>
    <scope>NUCLEOTIDE SEQUENCE [LARGE SCALE GENOMIC DNA]</scope>
    <source>
        <strain evidence="3">CGMCC 1.12791</strain>
    </source>
</reference>
<evidence type="ECO:0000313" key="2">
    <source>
        <dbReference type="EMBL" id="GHE17988.1"/>
    </source>
</evidence>
<name>A0ABQ3HM42_9ACTN</name>
<dbReference type="EMBL" id="BNAD01000007">
    <property type="protein sequence ID" value="GHE17988.1"/>
    <property type="molecule type" value="Genomic_DNA"/>
</dbReference>
<feature type="region of interest" description="Disordered" evidence="1">
    <location>
        <begin position="35"/>
        <end position="64"/>
    </location>
</feature>
<evidence type="ECO:0000313" key="3">
    <source>
        <dbReference type="Proteomes" id="UP000597341"/>
    </source>
</evidence>
<comment type="caution">
    <text evidence="2">The sequence shown here is derived from an EMBL/GenBank/DDBJ whole genome shotgun (WGS) entry which is preliminary data.</text>
</comment>
<keyword evidence="3" id="KW-1185">Reference proteome</keyword>
<proteinExistence type="predicted"/>
<dbReference type="Proteomes" id="UP000597341">
    <property type="component" value="Unassembled WGS sequence"/>
</dbReference>
<accession>A0ABQ3HM42</accession>